<evidence type="ECO:0000313" key="2">
    <source>
        <dbReference type="EMBL" id="NDW04132.1"/>
    </source>
</evidence>
<protein>
    <submittedName>
        <fullName evidence="2">Uncharacterized protein</fullName>
    </submittedName>
</protein>
<name>A0A6N9T0M3_9HYPH</name>
<comment type="caution">
    <text evidence="2">The sequence shown here is derived from an EMBL/GenBank/DDBJ whole genome shotgun (WGS) entry which is preliminary data.</text>
</comment>
<reference evidence="2 3" key="1">
    <citation type="submission" date="2020-01" db="EMBL/GenBank/DDBJ databases">
        <title>Jiella pacifica sp. nov.</title>
        <authorList>
            <person name="Xue Z."/>
            <person name="Zhu S."/>
            <person name="Chen J."/>
            <person name="Yang J."/>
        </authorList>
    </citation>
    <scope>NUCLEOTIDE SEQUENCE [LARGE SCALE GENOMIC DNA]</scope>
    <source>
        <strain evidence="2 3">40Bstr34</strain>
    </source>
</reference>
<organism evidence="2 3">
    <name type="scientific">Jiella pacifica</name>
    <dbReference type="NCBI Taxonomy" id="2696469"/>
    <lineage>
        <taxon>Bacteria</taxon>
        <taxon>Pseudomonadati</taxon>
        <taxon>Pseudomonadota</taxon>
        <taxon>Alphaproteobacteria</taxon>
        <taxon>Hyphomicrobiales</taxon>
        <taxon>Aurantimonadaceae</taxon>
        <taxon>Jiella</taxon>
    </lineage>
</organism>
<accession>A0A6N9T0M3</accession>
<gene>
    <name evidence="2" type="ORF">GTK09_06785</name>
</gene>
<dbReference type="EMBL" id="JAAAMG010000004">
    <property type="protein sequence ID" value="NDW04132.1"/>
    <property type="molecule type" value="Genomic_DNA"/>
</dbReference>
<evidence type="ECO:0000313" key="3">
    <source>
        <dbReference type="Proteomes" id="UP000469011"/>
    </source>
</evidence>
<feature type="compositionally biased region" description="Basic and acidic residues" evidence="1">
    <location>
        <begin position="27"/>
        <end position="49"/>
    </location>
</feature>
<evidence type="ECO:0000256" key="1">
    <source>
        <dbReference type="SAM" id="MobiDB-lite"/>
    </source>
</evidence>
<sequence>MTKAPSDQARPGREARLQQALRENLMRRKEQMRARRVTADSRAQNHCDDLSQDPVGSQDGVGGVEDEGGHLAPAPAPGEFEER</sequence>
<feature type="region of interest" description="Disordered" evidence="1">
    <location>
        <begin position="27"/>
        <end position="83"/>
    </location>
</feature>
<dbReference type="Proteomes" id="UP000469011">
    <property type="component" value="Unassembled WGS sequence"/>
</dbReference>
<keyword evidence="3" id="KW-1185">Reference proteome</keyword>
<proteinExistence type="predicted"/>
<dbReference type="RefSeq" id="WP_163461992.1">
    <property type="nucleotide sequence ID" value="NZ_JAAAMG010000004.1"/>
</dbReference>
<dbReference type="AlphaFoldDB" id="A0A6N9T0M3"/>